<comment type="caution">
    <text evidence="1">The sequence shown here is derived from an EMBL/GenBank/DDBJ whole genome shotgun (WGS) entry which is preliminary data.</text>
</comment>
<accession>A0A397I5G1</accession>
<gene>
    <name evidence="1" type="ORF">Glove_283g46</name>
</gene>
<keyword evidence="2" id="KW-1185">Reference proteome</keyword>
<evidence type="ECO:0000313" key="1">
    <source>
        <dbReference type="EMBL" id="RHZ69478.1"/>
    </source>
</evidence>
<dbReference type="AlphaFoldDB" id="A0A397I5G1"/>
<dbReference type="EMBL" id="PQFF01000259">
    <property type="protein sequence ID" value="RHZ69478.1"/>
    <property type="molecule type" value="Genomic_DNA"/>
</dbReference>
<dbReference type="Proteomes" id="UP000266861">
    <property type="component" value="Unassembled WGS sequence"/>
</dbReference>
<name>A0A397I5G1_9GLOM</name>
<protein>
    <submittedName>
        <fullName evidence="1">Uncharacterized protein</fullName>
    </submittedName>
</protein>
<organism evidence="1 2">
    <name type="scientific">Diversispora epigaea</name>
    <dbReference type="NCBI Taxonomy" id="1348612"/>
    <lineage>
        <taxon>Eukaryota</taxon>
        <taxon>Fungi</taxon>
        <taxon>Fungi incertae sedis</taxon>
        <taxon>Mucoromycota</taxon>
        <taxon>Glomeromycotina</taxon>
        <taxon>Glomeromycetes</taxon>
        <taxon>Diversisporales</taxon>
        <taxon>Diversisporaceae</taxon>
        <taxon>Diversispora</taxon>
    </lineage>
</organism>
<sequence>MDFRCIIPSEFLLSLEGMGSGEWGELGRTRKHRQKLDRFPMYHTIGIFVISRADGYALESKKEDLGLGVCYNRFPMYHTIGIFVISRADGYASESKKEDLGLGVCYNG</sequence>
<reference evidence="1 2" key="1">
    <citation type="submission" date="2018-08" db="EMBL/GenBank/DDBJ databases">
        <title>Genome and evolution of the arbuscular mycorrhizal fungus Diversispora epigaea (formerly Glomus versiforme) and its bacterial endosymbionts.</title>
        <authorList>
            <person name="Sun X."/>
            <person name="Fei Z."/>
            <person name="Harrison M."/>
        </authorList>
    </citation>
    <scope>NUCLEOTIDE SEQUENCE [LARGE SCALE GENOMIC DNA]</scope>
    <source>
        <strain evidence="1 2">IT104</strain>
    </source>
</reference>
<proteinExistence type="predicted"/>
<evidence type="ECO:0000313" key="2">
    <source>
        <dbReference type="Proteomes" id="UP000266861"/>
    </source>
</evidence>